<evidence type="ECO:0000313" key="1">
    <source>
        <dbReference type="EMBL" id="EAR16673.1"/>
    </source>
</evidence>
<dbReference type="HOGENOM" id="CLU_497708_0_0_10"/>
<dbReference type="RefSeq" id="WP_015753430.1">
    <property type="nucleotide sequence ID" value="NC_013222.1"/>
</dbReference>
<proteinExistence type="predicted"/>
<dbReference type="AlphaFoldDB" id="A4CIB5"/>
<organism evidence="1 2">
    <name type="scientific">Robiginitalea biformata (strain ATCC BAA-864 / DSM 15991 / KCTC 12146 / HTCC2501)</name>
    <dbReference type="NCBI Taxonomy" id="313596"/>
    <lineage>
        <taxon>Bacteria</taxon>
        <taxon>Pseudomonadati</taxon>
        <taxon>Bacteroidota</taxon>
        <taxon>Flavobacteriia</taxon>
        <taxon>Flavobacteriales</taxon>
        <taxon>Flavobacteriaceae</taxon>
        <taxon>Robiginitalea</taxon>
    </lineage>
</organism>
<evidence type="ECO:0000313" key="2">
    <source>
        <dbReference type="Proteomes" id="UP000009049"/>
    </source>
</evidence>
<accession>A4CIB5</accession>
<sequence>MQIKIRKRYPLLVLFLLAASAAFWLNPILEKVLEGYIRREIVLHSAEAGFSLDYEALELDIFSEKLNLRQVRARAADDSLHPGGEGLGTLRIGRITLEGINLTNFLWNETLSVRSISLDTLQLNLRRALADSALGGEDSKLSGTRIDSVRLPGIEQVRLSRFELDHFRLNLTGYAQSDTVASFYGDRLLVEGVGLSADARGTGAYLVPELAGLELELSRQRYTLTGASYELYFDRFRYRHSDKSVRVDSLAFRPLMDTGLFAEAHAHSFETYTARFSRLDIAGFDLDRLLAQGDLRMRSVAVDRLQGSIFRDKTKPYETERRVPLPDDALMELEWPLRIDTVSLRHASLEYREKVQESGPEVLVDFPELRGRIVHIVSGAAARDTGDTLKIDLQGTLLGTLPVEVSLQLPYATDHFHMKGLTRGSSRLHKLNPTIYPAMEMRFTGGRLNGMYFHADGTSRRMTGELTMLYDDLEVAFIKDDGNRKTTLSWLANTLVRNSNPNRRGKTIVGAIEFTRVPYKGVWNYVWKGVQSGVENSLNPLGDRRTE</sequence>
<dbReference type="EMBL" id="CP001712">
    <property type="protein sequence ID" value="EAR16673.1"/>
    <property type="molecule type" value="Genomic_DNA"/>
</dbReference>
<name>A4CIB5_ROBBH</name>
<dbReference type="Proteomes" id="UP000009049">
    <property type="component" value="Chromosome"/>
</dbReference>
<evidence type="ECO:0008006" key="3">
    <source>
        <dbReference type="Google" id="ProtNLM"/>
    </source>
</evidence>
<dbReference type="eggNOG" id="ENOG502Z80K">
    <property type="taxonomic scope" value="Bacteria"/>
</dbReference>
<reference evidence="1 2" key="1">
    <citation type="journal article" date="2009" name="J. Bacteriol.">
        <title>Complete genome sequence of Robiginitalea biformata HTCC2501.</title>
        <authorList>
            <person name="Oh H.M."/>
            <person name="Giovannoni S.J."/>
            <person name="Lee K."/>
            <person name="Ferriera S."/>
            <person name="Johnson J."/>
            <person name="Cho J.C."/>
        </authorList>
    </citation>
    <scope>NUCLEOTIDE SEQUENCE [LARGE SCALE GENOMIC DNA]</scope>
    <source>
        <strain evidence="2">ATCC BAA-864 / HTCC2501 / KCTC 12146</strain>
    </source>
</reference>
<dbReference type="KEGG" id="rbi:RB2501_07225"/>
<dbReference type="STRING" id="313596.RB2501_07225"/>
<gene>
    <name evidence="1" type="ordered locus">RB2501_07225</name>
</gene>
<dbReference type="OrthoDB" id="1412480at2"/>
<keyword evidence="2" id="KW-1185">Reference proteome</keyword>
<protein>
    <recommendedName>
        <fullName evidence="3">AsmA-like C-terminal domain-containing protein</fullName>
    </recommendedName>
</protein>